<dbReference type="EMBL" id="BMIU01000025">
    <property type="protein sequence ID" value="GGF46787.1"/>
    <property type="molecule type" value="Genomic_DNA"/>
</dbReference>
<dbReference type="Pfam" id="PF07244">
    <property type="entry name" value="POTRA"/>
    <property type="match status" value="1"/>
</dbReference>
<dbReference type="Gene3D" id="3.10.20.310">
    <property type="entry name" value="membrane protein fhac"/>
    <property type="match status" value="1"/>
</dbReference>
<dbReference type="InterPro" id="IPR034746">
    <property type="entry name" value="POTRA"/>
</dbReference>
<dbReference type="PROSITE" id="PS51779">
    <property type="entry name" value="POTRA"/>
    <property type="match status" value="1"/>
</dbReference>
<dbReference type="Gene3D" id="2.40.160.50">
    <property type="entry name" value="membrane protein fhac: a member of the omp85/tpsb transporter family"/>
    <property type="match status" value="1"/>
</dbReference>
<evidence type="ECO:0000313" key="8">
    <source>
        <dbReference type="Proteomes" id="UP000647339"/>
    </source>
</evidence>
<organism evidence="7 8">
    <name type="scientific">Echinicola rosea</name>
    <dbReference type="NCBI Taxonomy" id="1807691"/>
    <lineage>
        <taxon>Bacteria</taxon>
        <taxon>Pseudomonadati</taxon>
        <taxon>Bacteroidota</taxon>
        <taxon>Cytophagia</taxon>
        <taxon>Cytophagales</taxon>
        <taxon>Cyclobacteriaceae</taxon>
        <taxon>Echinicola</taxon>
    </lineage>
</organism>
<keyword evidence="3" id="KW-0732">Signal</keyword>
<name>A0ABQ1V9V9_9BACT</name>
<evidence type="ECO:0000256" key="3">
    <source>
        <dbReference type="ARBA" id="ARBA00022729"/>
    </source>
</evidence>
<proteinExistence type="predicted"/>
<keyword evidence="4" id="KW-0472">Membrane</keyword>
<evidence type="ECO:0000256" key="2">
    <source>
        <dbReference type="ARBA" id="ARBA00022692"/>
    </source>
</evidence>
<reference evidence="8" key="1">
    <citation type="journal article" date="2019" name="Int. J. Syst. Evol. Microbiol.">
        <title>The Global Catalogue of Microorganisms (GCM) 10K type strain sequencing project: providing services to taxonomists for standard genome sequencing and annotation.</title>
        <authorList>
            <consortium name="The Broad Institute Genomics Platform"/>
            <consortium name="The Broad Institute Genome Sequencing Center for Infectious Disease"/>
            <person name="Wu L."/>
            <person name="Ma J."/>
        </authorList>
    </citation>
    <scope>NUCLEOTIDE SEQUENCE [LARGE SCALE GENOMIC DNA]</scope>
    <source>
        <strain evidence="8">CGMCC 1.15407</strain>
    </source>
</reference>
<comment type="subcellular location">
    <subcellularLocation>
        <location evidence="1">Membrane</location>
    </subcellularLocation>
</comment>
<dbReference type="Proteomes" id="UP000647339">
    <property type="component" value="Unassembled WGS sequence"/>
</dbReference>
<sequence length="576" mass="65893">MKRLFIIALFFVCGLGKSLQAQQRYGLDYEVRGEKQESGSEDLADSLAVRNFLNGYIERLREEGYLMAAVERITFRDSAVTALIQTSERFNWVSLESGNLPGQLLRRAGYDPRLFQGHPVSYKKVARLFERILEQKENEGYPFAAVRLDSIRQTGNSLQANIALEEGPYIRFDSLNVQGNARVNQEFLARKLGIVLGEPFSQKKVEAALQTIQNIPYYQFEAAPRVTFQNSEATVHLTLKNRKINTLDGIIGLLPNEAEANKLLVTGQFDLDIYNPAGKGRHYGLHWQRLTQYSQNLEIAALEPQLLGTGIDVNASFFLLKEDTSFVNRDFRLGFGYQVTPRLYMDFFSRWQSGDLLSVPEVSSADELPEVLDFRYHSYGVRLRYQDLDDGYLPKSGWRLVTEWGVGNKKILHNTAIKEAYYEEVPKEAFQVFGTFSAEEFWRVSNRLVSFLRLRGGLLVGDNILKNDMYRLGGLRSIRGFNENFFFANRYVYANFEPRFYFEENSYFLLFTDVGALEQSGWSIPENRDNVLSFGGGLNLSTGSGEFRFLYGMGKSNEQKIGVNYAKIHFGYIGRF</sequence>
<keyword evidence="8" id="KW-1185">Reference proteome</keyword>
<dbReference type="RefSeq" id="WP_137401165.1">
    <property type="nucleotide sequence ID" value="NZ_BMIU01000025.1"/>
</dbReference>
<evidence type="ECO:0000259" key="6">
    <source>
        <dbReference type="PROSITE" id="PS51779"/>
    </source>
</evidence>
<evidence type="ECO:0000256" key="5">
    <source>
        <dbReference type="ARBA" id="ARBA00023237"/>
    </source>
</evidence>
<comment type="caution">
    <text evidence="7">The sequence shown here is derived from an EMBL/GenBank/DDBJ whole genome shotgun (WGS) entry which is preliminary data.</text>
</comment>
<protein>
    <recommendedName>
        <fullName evidence="6">POTRA domain-containing protein</fullName>
    </recommendedName>
</protein>
<dbReference type="PANTHER" id="PTHR12815:SF47">
    <property type="entry name" value="TRANSLOCATION AND ASSEMBLY MODULE SUBUNIT TAMA"/>
    <property type="match status" value="1"/>
</dbReference>
<feature type="domain" description="POTRA" evidence="6">
    <location>
        <begin position="170"/>
        <end position="242"/>
    </location>
</feature>
<evidence type="ECO:0000313" key="7">
    <source>
        <dbReference type="EMBL" id="GGF46787.1"/>
    </source>
</evidence>
<dbReference type="InterPro" id="IPR010827">
    <property type="entry name" value="BamA/TamA_POTRA"/>
</dbReference>
<gene>
    <name evidence="7" type="ORF">GCM10011339_39180</name>
</gene>
<accession>A0ABQ1V9V9</accession>
<dbReference type="InterPro" id="IPR039910">
    <property type="entry name" value="D15-like"/>
</dbReference>
<dbReference type="PANTHER" id="PTHR12815">
    <property type="entry name" value="SORTING AND ASSEMBLY MACHINERY SAMM50 PROTEIN FAMILY MEMBER"/>
    <property type="match status" value="1"/>
</dbReference>
<evidence type="ECO:0000256" key="1">
    <source>
        <dbReference type="ARBA" id="ARBA00004370"/>
    </source>
</evidence>
<evidence type="ECO:0000256" key="4">
    <source>
        <dbReference type="ARBA" id="ARBA00023136"/>
    </source>
</evidence>
<keyword evidence="5" id="KW-0998">Cell outer membrane</keyword>
<keyword evidence="2" id="KW-0812">Transmembrane</keyword>